<dbReference type="HOGENOM" id="CLU_046964_2_1_2"/>
<evidence type="ECO:0000313" key="2">
    <source>
        <dbReference type="EMBL" id="ACB39126.1"/>
    </source>
</evidence>
<dbReference type="GO" id="GO:0009228">
    <property type="term" value="P:thiamine biosynthetic process"/>
    <property type="evidence" value="ECO:0007669"/>
    <property type="project" value="InterPro"/>
</dbReference>
<dbReference type="OrthoDB" id="45909at2157"/>
<dbReference type="Gene3D" id="3.90.650.10">
    <property type="entry name" value="PurM-like C-terminal domain"/>
    <property type="match status" value="1"/>
</dbReference>
<dbReference type="InterPro" id="IPR016188">
    <property type="entry name" value="PurM-like_N"/>
</dbReference>
<dbReference type="KEGG" id="tne:Tneu_0170"/>
<accession>B1YAP7</accession>
<dbReference type="PANTHER" id="PTHR30270:SF0">
    <property type="entry name" value="THIAMINE-MONOPHOSPHATE KINASE"/>
    <property type="match status" value="1"/>
</dbReference>
<dbReference type="eggNOG" id="arCOG00638">
    <property type="taxonomic scope" value="Archaea"/>
</dbReference>
<dbReference type="STRING" id="444157.Tneu_0170"/>
<dbReference type="InterPro" id="IPR036676">
    <property type="entry name" value="PurM-like_C_sf"/>
</dbReference>
<keyword evidence="3" id="KW-1185">Reference proteome</keyword>
<evidence type="ECO:0000313" key="3">
    <source>
        <dbReference type="Proteomes" id="UP000001694"/>
    </source>
</evidence>
<dbReference type="PANTHER" id="PTHR30270">
    <property type="entry name" value="THIAMINE-MONOPHOSPHATE KINASE"/>
    <property type="match status" value="1"/>
</dbReference>
<dbReference type="InterPro" id="IPR006283">
    <property type="entry name" value="ThiL-like"/>
</dbReference>
<dbReference type="GeneID" id="6164983"/>
<dbReference type="CDD" id="cd02194">
    <property type="entry name" value="ThiL"/>
    <property type="match status" value="1"/>
</dbReference>
<sequence>MDEKEFLRSLLARLGAEENDVVYADGLALKIDGAAAATSKLPFQTWRDFGWRNVAAAYSDVRVKYVEPLYMLVSVTAPRLEEAAEVIEGVREAAERLSLRYVGGDLNQGGDVVVDVAIVGRAGPRIGRVPKPGDVLVTIPAYGYTGLAYRFWGERHPAVERGVAMLKRPEPLWPLPPPECVTASMDSSDGLGDVLWTMAKGVDIVVKRLPAPREVLELAEERGVEVGEVVFNGGEEFLPVFAVRRGCGVGEPYVEFAEAVEGEGRVVWENRELRWRGWSYFRRT</sequence>
<organism evidence="2 3">
    <name type="scientific">Pyrobaculum neutrophilum (strain DSM 2338 / JCM 9278 / NBRC 100436 / V24Sta)</name>
    <name type="common">Thermoproteus neutrophilus</name>
    <dbReference type="NCBI Taxonomy" id="444157"/>
    <lineage>
        <taxon>Archaea</taxon>
        <taxon>Thermoproteota</taxon>
        <taxon>Thermoprotei</taxon>
        <taxon>Thermoproteales</taxon>
        <taxon>Thermoproteaceae</taxon>
        <taxon>Pyrobaculum</taxon>
    </lineage>
</organism>
<dbReference type="EMBL" id="CP001014">
    <property type="protein sequence ID" value="ACB39126.1"/>
    <property type="molecule type" value="Genomic_DNA"/>
</dbReference>
<dbReference type="SUPFAM" id="SSF55326">
    <property type="entry name" value="PurM N-terminal domain-like"/>
    <property type="match status" value="1"/>
</dbReference>
<dbReference type="SUPFAM" id="SSF56042">
    <property type="entry name" value="PurM C-terminal domain-like"/>
    <property type="match status" value="1"/>
</dbReference>
<dbReference type="Proteomes" id="UP000001694">
    <property type="component" value="Chromosome"/>
</dbReference>
<dbReference type="Pfam" id="PF00586">
    <property type="entry name" value="AIRS"/>
    <property type="match status" value="1"/>
</dbReference>
<reference evidence="2" key="1">
    <citation type="submission" date="2008-03" db="EMBL/GenBank/DDBJ databases">
        <title>Complete sequence of Thermoproteus neutrophilus V24Sta.</title>
        <authorList>
            <consortium name="US DOE Joint Genome Institute"/>
            <person name="Copeland A."/>
            <person name="Lucas S."/>
            <person name="Lapidus A."/>
            <person name="Glavina del Rio T."/>
            <person name="Dalin E."/>
            <person name="Tice H."/>
            <person name="Bruce D."/>
            <person name="Goodwin L."/>
            <person name="Pitluck S."/>
            <person name="Sims D."/>
            <person name="Brettin T."/>
            <person name="Detter J.C."/>
            <person name="Han C."/>
            <person name="Kuske C.R."/>
            <person name="Schmutz J."/>
            <person name="Larimer F."/>
            <person name="Land M."/>
            <person name="Hauser L."/>
            <person name="Kyrpides N."/>
            <person name="Mikhailova N."/>
            <person name="Biddle J.F."/>
            <person name="Zhang Z."/>
            <person name="Fitz-Gibbon S.T."/>
            <person name="Lowe T.M."/>
            <person name="Saltikov C."/>
            <person name="House C.H."/>
            <person name="Richardson P."/>
        </authorList>
    </citation>
    <scope>NUCLEOTIDE SEQUENCE [LARGE SCALE GENOMIC DNA]</scope>
    <source>
        <strain evidence="2">V24Sta</strain>
    </source>
</reference>
<dbReference type="Gene3D" id="3.30.1330.10">
    <property type="entry name" value="PurM-like, N-terminal domain"/>
    <property type="match status" value="1"/>
</dbReference>
<protein>
    <submittedName>
        <fullName evidence="2">Thiamine monophosphate kinase-like protein</fullName>
    </submittedName>
</protein>
<dbReference type="RefSeq" id="WP_012349547.1">
    <property type="nucleotide sequence ID" value="NC_010525.1"/>
</dbReference>
<gene>
    <name evidence="2" type="ordered locus">Tneu_0170</name>
</gene>
<dbReference type="GO" id="GO:0009030">
    <property type="term" value="F:thiamine-phosphate kinase activity"/>
    <property type="evidence" value="ECO:0007669"/>
    <property type="project" value="InterPro"/>
</dbReference>
<dbReference type="AlphaFoldDB" id="B1YAP7"/>
<dbReference type="InterPro" id="IPR036921">
    <property type="entry name" value="PurM-like_N_sf"/>
</dbReference>
<feature type="domain" description="PurM-like N-terminal" evidence="1">
    <location>
        <begin position="25"/>
        <end position="121"/>
    </location>
</feature>
<evidence type="ECO:0000259" key="1">
    <source>
        <dbReference type="Pfam" id="PF00586"/>
    </source>
</evidence>
<proteinExistence type="predicted"/>
<name>B1YAP7_PYRNV</name>